<name>A0ABD0U9F7_DENTH</name>
<accession>A0ABD0U9F7</accession>
<feature type="region of interest" description="Disordered" evidence="1">
    <location>
        <begin position="67"/>
        <end position="87"/>
    </location>
</feature>
<comment type="caution">
    <text evidence="2">The sequence shown here is derived from an EMBL/GenBank/DDBJ whole genome shotgun (WGS) entry which is preliminary data.</text>
</comment>
<evidence type="ECO:0000313" key="2">
    <source>
        <dbReference type="EMBL" id="KAL0909170.1"/>
    </source>
</evidence>
<protein>
    <submittedName>
        <fullName evidence="2">Uncharacterized protein</fullName>
    </submittedName>
</protein>
<organism evidence="2 3">
    <name type="scientific">Dendrobium thyrsiflorum</name>
    <name type="common">Pinecone-like raceme dendrobium</name>
    <name type="synonym">Orchid</name>
    <dbReference type="NCBI Taxonomy" id="117978"/>
    <lineage>
        <taxon>Eukaryota</taxon>
        <taxon>Viridiplantae</taxon>
        <taxon>Streptophyta</taxon>
        <taxon>Embryophyta</taxon>
        <taxon>Tracheophyta</taxon>
        <taxon>Spermatophyta</taxon>
        <taxon>Magnoliopsida</taxon>
        <taxon>Liliopsida</taxon>
        <taxon>Asparagales</taxon>
        <taxon>Orchidaceae</taxon>
        <taxon>Epidendroideae</taxon>
        <taxon>Malaxideae</taxon>
        <taxon>Dendrobiinae</taxon>
        <taxon>Dendrobium</taxon>
    </lineage>
</organism>
<proteinExistence type="predicted"/>
<dbReference type="Proteomes" id="UP001552299">
    <property type="component" value="Unassembled WGS sequence"/>
</dbReference>
<evidence type="ECO:0000313" key="3">
    <source>
        <dbReference type="Proteomes" id="UP001552299"/>
    </source>
</evidence>
<sequence length="570" mass="63349">MKCIEKYVVKCYDIMPAPVGDRASLLGSSQAVLKVPLIDSMLNLVESSVIQSTGSLQINETSTSSTKALLPNINSPSEETQPLQGPPNSISTTLVVHTVNIVSNNIFVILQSKDILLCNEVVDVPMASMADTMLASIVAKASILNPSIKLKFILSIVPLGSPTGNVCWTGTIYPIFNTFSTYYYENLNKVGWPTGSCSVLLALMVSTYVSDSHLLPLYHNPWMNDKCLQELFGGCVYSYFQLPKNSTLNVIILNVFGKVNRPKHNFSQEFSSTNLNVQSFFLTYSNMKNINCDSILHILNGSKKNITFRFLFLAISPNASVNFASVIVRRRRRRPSSAVVRHSSFSVADVADAVIRFRFRCLSQTFAGVVVLRPLPLSSMSSPSMPSPSVTAVVSVHPSVANWIFRPQIGFSRSLFGFPALKLDFAPAGSAVELLVESTNRVRCLFELELDKLDSSSWLASRLASWLDSIAPLLYAIQLEHVNLPCITTVMMIKYNQIISYKFTHIHEKILVKYYLIDNQRNLGILLPSNAFLAADAVSASVNWIKAYKKKIVRHKTKWQASEVFRNNHL</sequence>
<gene>
    <name evidence="2" type="ORF">M5K25_020015</name>
</gene>
<reference evidence="2 3" key="1">
    <citation type="journal article" date="2024" name="Plant Biotechnol. J.">
        <title>Dendrobium thyrsiflorum genome and its molecular insights into genes involved in important horticultural traits.</title>
        <authorList>
            <person name="Chen B."/>
            <person name="Wang J.Y."/>
            <person name="Zheng P.J."/>
            <person name="Li K.L."/>
            <person name="Liang Y.M."/>
            <person name="Chen X.F."/>
            <person name="Zhang C."/>
            <person name="Zhao X."/>
            <person name="He X."/>
            <person name="Zhang G.Q."/>
            <person name="Liu Z.J."/>
            <person name="Xu Q."/>
        </authorList>
    </citation>
    <scope>NUCLEOTIDE SEQUENCE [LARGE SCALE GENOMIC DNA]</scope>
    <source>
        <strain evidence="2">GZMU011</strain>
    </source>
</reference>
<dbReference type="EMBL" id="JANQDX010000016">
    <property type="protein sequence ID" value="KAL0909170.1"/>
    <property type="molecule type" value="Genomic_DNA"/>
</dbReference>
<dbReference type="AlphaFoldDB" id="A0ABD0U9F7"/>
<keyword evidence="3" id="KW-1185">Reference proteome</keyword>
<evidence type="ECO:0000256" key="1">
    <source>
        <dbReference type="SAM" id="MobiDB-lite"/>
    </source>
</evidence>